<gene>
    <name evidence="2" type="ORF">L211DRAFT_834599</name>
</gene>
<evidence type="ECO:0008006" key="4">
    <source>
        <dbReference type="Google" id="ProtNLM"/>
    </source>
</evidence>
<dbReference type="Proteomes" id="UP000267821">
    <property type="component" value="Unassembled WGS sequence"/>
</dbReference>
<feature type="region of interest" description="Disordered" evidence="1">
    <location>
        <begin position="227"/>
        <end position="271"/>
    </location>
</feature>
<keyword evidence="3" id="KW-1185">Reference proteome</keyword>
<accession>A0A3N4LZ24</accession>
<dbReference type="EMBL" id="ML121532">
    <property type="protein sequence ID" value="RPB26928.1"/>
    <property type="molecule type" value="Genomic_DNA"/>
</dbReference>
<feature type="region of interest" description="Disordered" evidence="1">
    <location>
        <begin position="161"/>
        <end position="187"/>
    </location>
</feature>
<evidence type="ECO:0000256" key="1">
    <source>
        <dbReference type="SAM" id="MobiDB-lite"/>
    </source>
</evidence>
<sequence>MPSMPSIRNPFRKATQVTPTLQFTRSTESFASSSTTTTTEHLKTSAKSSDIYAGSILGRPYSPLSLSTSFDSKGSESPTGTEGKALSIIRGKEDEFAGEYKLSVVNDSGVYLPPSPTEKKSFWKRNGGKSDSPIDRTSMDEPFTIPRESCEGYRRSFDISARSPIIDPSRPSLQLDGRSTRPSFERLTKLSPPVRIEECTVRGDSFEEVKLDDNKPKKWGIFARFGGDSAATTPSGRFTSAFKKETPAESIQESELKKFSTPEKQGIQLAA</sequence>
<protein>
    <recommendedName>
        <fullName evidence="4">Pal1-domain-containing protein</fullName>
    </recommendedName>
</protein>
<dbReference type="InParanoid" id="A0A3N4LZ24"/>
<feature type="region of interest" description="Disordered" evidence="1">
    <location>
        <begin position="67"/>
        <end position="88"/>
    </location>
</feature>
<feature type="compositionally biased region" description="Polar residues" evidence="1">
    <location>
        <begin position="67"/>
        <end position="80"/>
    </location>
</feature>
<feature type="compositionally biased region" description="Low complexity" evidence="1">
    <location>
        <begin position="24"/>
        <end position="39"/>
    </location>
</feature>
<feature type="region of interest" description="Disordered" evidence="1">
    <location>
        <begin position="1"/>
        <end position="45"/>
    </location>
</feature>
<feature type="region of interest" description="Disordered" evidence="1">
    <location>
        <begin position="115"/>
        <end position="144"/>
    </location>
</feature>
<name>A0A3N4LZ24_9PEZI</name>
<reference evidence="2 3" key="1">
    <citation type="journal article" date="2018" name="Nat. Ecol. Evol.">
        <title>Pezizomycetes genomes reveal the molecular basis of ectomycorrhizal truffle lifestyle.</title>
        <authorList>
            <person name="Murat C."/>
            <person name="Payen T."/>
            <person name="Noel B."/>
            <person name="Kuo A."/>
            <person name="Morin E."/>
            <person name="Chen J."/>
            <person name="Kohler A."/>
            <person name="Krizsan K."/>
            <person name="Balestrini R."/>
            <person name="Da Silva C."/>
            <person name="Montanini B."/>
            <person name="Hainaut M."/>
            <person name="Levati E."/>
            <person name="Barry K.W."/>
            <person name="Belfiori B."/>
            <person name="Cichocki N."/>
            <person name="Clum A."/>
            <person name="Dockter R.B."/>
            <person name="Fauchery L."/>
            <person name="Guy J."/>
            <person name="Iotti M."/>
            <person name="Le Tacon F."/>
            <person name="Lindquist E.A."/>
            <person name="Lipzen A."/>
            <person name="Malagnac F."/>
            <person name="Mello A."/>
            <person name="Molinier V."/>
            <person name="Miyauchi S."/>
            <person name="Poulain J."/>
            <person name="Riccioni C."/>
            <person name="Rubini A."/>
            <person name="Sitrit Y."/>
            <person name="Splivallo R."/>
            <person name="Traeger S."/>
            <person name="Wang M."/>
            <person name="Zifcakova L."/>
            <person name="Wipf D."/>
            <person name="Zambonelli A."/>
            <person name="Paolocci F."/>
            <person name="Nowrousian M."/>
            <person name="Ottonello S."/>
            <person name="Baldrian P."/>
            <person name="Spatafora J.W."/>
            <person name="Henrissat B."/>
            <person name="Nagy L.G."/>
            <person name="Aury J.M."/>
            <person name="Wincker P."/>
            <person name="Grigoriev I.V."/>
            <person name="Bonfante P."/>
            <person name="Martin F.M."/>
        </authorList>
    </citation>
    <scope>NUCLEOTIDE SEQUENCE [LARGE SCALE GENOMIC DNA]</scope>
    <source>
        <strain evidence="2 3">ATCC MYA-4762</strain>
    </source>
</reference>
<dbReference type="AlphaFoldDB" id="A0A3N4LZ24"/>
<proteinExistence type="predicted"/>
<evidence type="ECO:0000313" key="2">
    <source>
        <dbReference type="EMBL" id="RPB26928.1"/>
    </source>
</evidence>
<dbReference type="OrthoDB" id="5397330at2759"/>
<evidence type="ECO:0000313" key="3">
    <source>
        <dbReference type="Proteomes" id="UP000267821"/>
    </source>
</evidence>
<organism evidence="2 3">
    <name type="scientific">Terfezia boudieri ATCC MYA-4762</name>
    <dbReference type="NCBI Taxonomy" id="1051890"/>
    <lineage>
        <taxon>Eukaryota</taxon>
        <taxon>Fungi</taxon>
        <taxon>Dikarya</taxon>
        <taxon>Ascomycota</taxon>
        <taxon>Pezizomycotina</taxon>
        <taxon>Pezizomycetes</taxon>
        <taxon>Pezizales</taxon>
        <taxon>Pezizaceae</taxon>
        <taxon>Terfezia</taxon>
    </lineage>
</organism>